<keyword evidence="12 19" id="KW-1133">Transmembrane helix</keyword>
<feature type="transmembrane region" description="Helical" evidence="19">
    <location>
        <begin position="233"/>
        <end position="255"/>
    </location>
</feature>
<dbReference type="AlphaFoldDB" id="A0A7X5HX97"/>
<feature type="transmembrane region" description="Helical" evidence="19">
    <location>
        <begin position="203"/>
        <end position="221"/>
    </location>
</feature>
<dbReference type="GO" id="GO:0008818">
    <property type="term" value="F:cobalamin 5'-phosphate synthase activity"/>
    <property type="evidence" value="ECO:0007669"/>
    <property type="project" value="UniProtKB-UniRule"/>
</dbReference>
<feature type="transmembrane region" description="Helical" evidence="19">
    <location>
        <begin position="32"/>
        <end position="54"/>
    </location>
</feature>
<evidence type="ECO:0000256" key="1">
    <source>
        <dbReference type="ARBA" id="ARBA00001946"/>
    </source>
</evidence>
<evidence type="ECO:0000256" key="11">
    <source>
        <dbReference type="ARBA" id="ARBA00022842"/>
    </source>
</evidence>
<protein>
    <recommendedName>
        <fullName evidence="6 19">Adenosylcobinamide-GDP ribazoletransferase</fullName>
        <ecNumber evidence="5 19">2.7.8.26</ecNumber>
    </recommendedName>
    <alternativeName>
        <fullName evidence="16 19">Cobalamin synthase</fullName>
    </alternativeName>
    <alternativeName>
        <fullName evidence="15 19">Cobalamin-5'-phosphate synthase</fullName>
    </alternativeName>
</protein>
<comment type="catalytic activity">
    <reaction evidence="18 19">
        <text>alpha-ribazole 5'-phosphate + adenosylcob(III)inamide-GDP = adenosylcob(III)alamin 5'-phosphate + GMP + H(+)</text>
        <dbReference type="Rhea" id="RHEA:23560"/>
        <dbReference type="ChEBI" id="CHEBI:15378"/>
        <dbReference type="ChEBI" id="CHEBI:57918"/>
        <dbReference type="ChEBI" id="CHEBI:58115"/>
        <dbReference type="ChEBI" id="CHEBI:60487"/>
        <dbReference type="ChEBI" id="CHEBI:60493"/>
        <dbReference type="EC" id="2.7.8.26"/>
    </reaction>
</comment>
<feature type="transmembrane region" description="Helical" evidence="19">
    <location>
        <begin position="180"/>
        <end position="197"/>
    </location>
</feature>
<evidence type="ECO:0000256" key="15">
    <source>
        <dbReference type="ARBA" id="ARBA00032605"/>
    </source>
</evidence>
<sequence>MKNITNAIVVAFSMYSKIPMPRAEWSEKNMRYAFVFFPFVGAIISVMLFGLFYIGDFYRFHPVFFGVMCVSVNVAVTGGIHIDGFCDVTDALSSRQGKEEKLRIMKDPNVGAFAVIYTGLLLLVQFGAYVQVFAAHRYLGALLLGFVVSRAMSGLSILLFPCAKSSGLAATFANGANKTIVKAVLVCMLIVLFAAIIVMYHLFGVILFLFAIMMFSWFYFFTKREFGGITGDLAGCFLNLFETAILILTAVAGVVA</sequence>
<evidence type="ECO:0000256" key="10">
    <source>
        <dbReference type="ARBA" id="ARBA00022692"/>
    </source>
</evidence>
<evidence type="ECO:0000256" key="3">
    <source>
        <dbReference type="ARBA" id="ARBA00004663"/>
    </source>
</evidence>
<comment type="subcellular location">
    <subcellularLocation>
        <location evidence="2 19">Cell membrane</location>
        <topology evidence="2 19">Multi-pass membrane protein</topology>
    </subcellularLocation>
</comment>
<keyword evidence="13 19" id="KW-0472">Membrane</keyword>
<dbReference type="Proteomes" id="UP000461585">
    <property type="component" value="Unassembled WGS sequence"/>
</dbReference>
<comment type="caution">
    <text evidence="20">The sequence shown here is derived from an EMBL/GenBank/DDBJ whole genome shotgun (WGS) entry which is preliminary data.</text>
</comment>
<dbReference type="GO" id="GO:0051073">
    <property type="term" value="F:adenosylcobinamide-GDP ribazoletransferase activity"/>
    <property type="evidence" value="ECO:0007669"/>
    <property type="project" value="UniProtKB-UniRule"/>
</dbReference>
<evidence type="ECO:0000256" key="16">
    <source>
        <dbReference type="ARBA" id="ARBA00032853"/>
    </source>
</evidence>
<gene>
    <name evidence="19" type="primary">cobS</name>
    <name evidence="20" type="ORF">GXN74_11430</name>
</gene>
<comment type="cofactor">
    <cofactor evidence="1 19">
        <name>Mg(2+)</name>
        <dbReference type="ChEBI" id="CHEBI:18420"/>
    </cofactor>
</comment>
<keyword evidence="21" id="KW-1185">Reference proteome</keyword>
<evidence type="ECO:0000256" key="2">
    <source>
        <dbReference type="ARBA" id="ARBA00004651"/>
    </source>
</evidence>
<keyword evidence="10 19" id="KW-0812">Transmembrane</keyword>
<evidence type="ECO:0000256" key="17">
    <source>
        <dbReference type="ARBA" id="ARBA00048623"/>
    </source>
</evidence>
<dbReference type="PANTHER" id="PTHR34148">
    <property type="entry name" value="ADENOSYLCOBINAMIDE-GDP RIBAZOLETRANSFERASE"/>
    <property type="match status" value="1"/>
</dbReference>
<proteinExistence type="inferred from homology"/>
<dbReference type="UniPathway" id="UPA00148">
    <property type="reaction ID" value="UER00238"/>
</dbReference>
<evidence type="ECO:0000256" key="9">
    <source>
        <dbReference type="ARBA" id="ARBA00022679"/>
    </source>
</evidence>
<evidence type="ECO:0000313" key="20">
    <source>
        <dbReference type="EMBL" id="NDL68352.1"/>
    </source>
</evidence>
<dbReference type="EMBL" id="JAAEEH010000035">
    <property type="protein sequence ID" value="NDL68352.1"/>
    <property type="molecule type" value="Genomic_DNA"/>
</dbReference>
<evidence type="ECO:0000256" key="8">
    <source>
        <dbReference type="ARBA" id="ARBA00022573"/>
    </source>
</evidence>
<dbReference type="InterPro" id="IPR003805">
    <property type="entry name" value="CobS"/>
</dbReference>
<feature type="transmembrane region" description="Helical" evidence="19">
    <location>
        <begin position="110"/>
        <end position="132"/>
    </location>
</feature>
<comment type="function">
    <text evidence="14 19">Joins adenosylcobinamide-GDP and alpha-ribazole to generate adenosylcobalamin (Ado-cobalamin). Also synthesizes adenosylcobalamin 5'-phosphate from adenosylcobinamide-GDP and alpha-ribazole 5'-phosphate.</text>
</comment>
<dbReference type="HAMAP" id="MF_00719">
    <property type="entry name" value="CobS"/>
    <property type="match status" value="1"/>
</dbReference>
<keyword evidence="8 19" id="KW-0169">Cobalamin biosynthesis</keyword>
<dbReference type="RefSeq" id="WP_162371076.1">
    <property type="nucleotide sequence ID" value="NZ_JAAEEH010000035.1"/>
</dbReference>
<dbReference type="EC" id="2.7.8.26" evidence="5 19"/>
<keyword evidence="11 19" id="KW-0460">Magnesium</keyword>
<dbReference type="PANTHER" id="PTHR34148:SF1">
    <property type="entry name" value="ADENOSYLCOBINAMIDE-GDP RIBAZOLETRANSFERASE"/>
    <property type="match status" value="1"/>
</dbReference>
<reference evidence="20 21" key="1">
    <citation type="submission" date="2020-01" db="EMBL/GenBank/DDBJ databases">
        <title>Anaeroalcalibacter tamaniensis gen. nov., sp. nov., moderately halophilic strictly anaerobic fermenter bacterium from mud volcano of Taman peninsula.</title>
        <authorList>
            <person name="Frolova A."/>
            <person name="Merkel A.Y."/>
            <person name="Slobodkin A.I."/>
        </authorList>
    </citation>
    <scope>NUCLEOTIDE SEQUENCE [LARGE SCALE GENOMIC DNA]</scope>
    <source>
        <strain evidence="20 21">F-3ap</strain>
    </source>
</reference>
<accession>A0A7X5HX97</accession>
<evidence type="ECO:0000256" key="14">
    <source>
        <dbReference type="ARBA" id="ARBA00025228"/>
    </source>
</evidence>
<keyword evidence="9 19" id="KW-0808">Transferase</keyword>
<keyword evidence="7 19" id="KW-1003">Cell membrane</keyword>
<evidence type="ECO:0000256" key="4">
    <source>
        <dbReference type="ARBA" id="ARBA00010561"/>
    </source>
</evidence>
<comment type="catalytic activity">
    <reaction evidence="17 19">
        <text>alpha-ribazole + adenosylcob(III)inamide-GDP = adenosylcob(III)alamin + GMP + H(+)</text>
        <dbReference type="Rhea" id="RHEA:16049"/>
        <dbReference type="ChEBI" id="CHEBI:10329"/>
        <dbReference type="ChEBI" id="CHEBI:15378"/>
        <dbReference type="ChEBI" id="CHEBI:18408"/>
        <dbReference type="ChEBI" id="CHEBI:58115"/>
        <dbReference type="ChEBI" id="CHEBI:60487"/>
        <dbReference type="EC" id="2.7.8.26"/>
    </reaction>
</comment>
<evidence type="ECO:0000313" key="21">
    <source>
        <dbReference type="Proteomes" id="UP000461585"/>
    </source>
</evidence>
<evidence type="ECO:0000256" key="5">
    <source>
        <dbReference type="ARBA" id="ARBA00013200"/>
    </source>
</evidence>
<organism evidence="20 21">
    <name type="scientific">Anaerotalea alkaliphila</name>
    <dbReference type="NCBI Taxonomy" id="2662126"/>
    <lineage>
        <taxon>Bacteria</taxon>
        <taxon>Bacillati</taxon>
        <taxon>Bacillota</taxon>
        <taxon>Clostridia</taxon>
        <taxon>Eubacteriales</taxon>
        <taxon>Anaerotalea</taxon>
    </lineage>
</organism>
<feature type="transmembrane region" description="Helical" evidence="19">
    <location>
        <begin position="138"/>
        <end position="160"/>
    </location>
</feature>
<comment type="similarity">
    <text evidence="4 19">Belongs to the CobS family.</text>
</comment>
<feature type="transmembrane region" description="Helical" evidence="19">
    <location>
        <begin position="60"/>
        <end position="89"/>
    </location>
</feature>
<dbReference type="GO" id="GO:0009236">
    <property type="term" value="P:cobalamin biosynthetic process"/>
    <property type="evidence" value="ECO:0007669"/>
    <property type="project" value="UniProtKB-UniRule"/>
</dbReference>
<evidence type="ECO:0000256" key="6">
    <source>
        <dbReference type="ARBA" id="ARBA00015850"/>
    </source>
</evidence>
<evidence type="ECO:0000256" key="18">
    <source>
        <dbReference type="ARBA" id="ARBA00049504"/>
    </source>
</evidence>
<comment type="pathway">
    <text evidence="3 19">Cofactor biosynthesis; adenosylcobalamin biosynthesis; adenosylcobalamin from cob(II)yrinate a,c-diamide: step 7/7.</text>
</comment>
<evidence type="ECO:0000256" key="7">
    <source>
        <dbReference type="ARBA" id="ARBA00022475"/>
    </source>
</evidence>
<dbReference type="Pfam" id="PF02654">
    <property type="entry name" value="CobS"/>
    <property type="match status" value="1"/>
</dbReference>
<evidence type="ECO:0000256" key="12">
    <source>
        <dbReference type="ARBA" id="ARBA00022989"/>
    </source>
</evidence>
<evidence type="ECO:0000256" key="19">
    <source>
        <dbReference type="HAMAP-Rule" id="MF_00719"/>
    </source>
</evidence>
<name>A0A7X5HX97_9FIRM</name>
<dbReference type="GO" id="GO:0005886">
    <property type="term" value="C:plasma membrane"/>
    <property type="evidence" value="ECO:0007669"/>
    <property type="project" value="UniProtKB-SubCell"/>
</dbReference>
<evidence type="ECO:0000256" key="13">
    <source>
        <dbReference type="ARBA" id="ARBA00023136"/>
    </source>
</evidence>